<dbReference type="Proteomes" id="UP000677244">
    <property type="component" value="Unassembled WGS sequence"/>
</dbReference>
<evidence type="ECO:0000256" key="2">
    <source>
        <dbReference type="ARBA" id="ARBA00009165"/>
    </source>
</evidence>
<feature type="transmembrane region" description="Helical" evidence="10">
    <location>
        <begin position="202"/>
        <end position="221"/>
    </location>
</feature>
<keyword evidence="9 10" id="KW-0472">Membrane</keyword>
<keyword evidence="7" id="KW-0378">Hydrolase</keyword>
<comment type="subcellular location">
    <subcellularLocation>
        <location evidence="1">Cell membrane</location>
        <topology evidence="1">Multi-pass membrane protein</topology>
    </subcellularLocation>
</comment>
<evidence type="ECO:0000256" key="9">
    <source>
        <dbReference type="ARBA" id="ARBA00023136"/>
    </source>
</evidence>
<reference evidence="11 12" key="1">
    <citation type="submission" date="2021-03" db="EMBL/GenBank/DDBJ databases">
        <title>Assistant Professor.</title>
        <authorList>
            <person name="Huq M.A."/>
        </authorList>
    </citation>
    <scope>NUCLEOTIDE SEQUENCE [LARGE SCALE GENOMIC DNA]</scope>
    <source>
        <strain evidence="11 12">MAH-29</strain>
    </source>
</reference>
<keyword evidence="5" id="KW-0645">Protease</keyword>
<dbReference type="PANTHER" id="PTHR36844:SF1">
    <property type="entry name" value="PROTEASE PRSW"/>
    <property type="match status" value="1"/>
</dbReference>
<keyword evidence="11" id="KW-0482">Metalloprotease</keyword>
<feature type="transmembrane region" description="Helical" evidence="10">
    <location>
        <begin position="170"/>
        <end position="190"/>
    </location>
</feature>
<evidence type="ECO:0000256" key="3">
    <source>
        <dbReference type="ARBA" id="ARBA00018997"/>
    </source>
</evidence>
<dbReference type="RefSeq" id="WP_209143274.1">
    <property type="nucleotide sequence ID" value="NZ_JAGHKO010000014.1"/>
</dbReference>
<evidence type="ECO:0000256" key="1">
    <source>
        <dbReference type="ARBA" id="ARBA00004651"/>
    </source>
</evidence>
<evidence type="ECO:0000313" key="12">
    <source>
        <dbReference type="Proteomes" id="UP000677244"/>
    </source>
</evidence>
<dbReference type="GO" id="GO:0008237">
    <property type="term" value="F:metallopeptidase activity"/>
    <property type="evidence" value="ECO:0007669"/>
    <property type="project" value="UniProtKB-KW"/>
</dbReference>
<dbReference type="PIRSF" id="PIRSF016933">
    <property type="entry name" value="PrsW"/>
    <property type="match status" value="1"/>
</dbReference>
<evidence type="ECO:0000313" key="11">
    <source>
        <dbReference type="EMBL" id="MBO9204570.1"/>
    </source>
</evidence>
<name>A0ABS3Z337_9BACT</name>
<dbReference type="InterPro" id="IPR023596">
    <property type="entry name" value="Peptidase_PrsW_arch/bac"/>
</dbReference>
<dbReference type="EMBL" id="JAGHKO010000014">
    <property type="protein sequence ID" value="MBO9204570.1"/>
    <property type="molecule type" value="Genomic_DNA"/>
</dbReference>
<evidence type="ECO:0000256" key="6">
    <source>
        <dbReference type="ARBA" id="ARBA00022692"/>
    </source>
</evidence>
<feature type="transmembrane region" description="Helical" evidence="10">
    <location>
        <begin position="106"/>
        <end position="127"/>
    </location>
</feature>
<evidence type="ECO:0000256" key="10">
    <source>
        <dbReference type="SAM" id="Phobius"/>
    </source>
</evidence>
<evidence type="ECO:0000256" key="8">
    <source>
        <dbReference type="ARBA" id="ARBA00022989"/>
    </source>
</evidence>
<comment type="caution">
    <text evidence="11">The sequence shown here is derived from an EMBL/GenBank/DDBJ whole genome shotgun (WGS) entry which is preliminary data.</text>
</comment>
<gene>
    <name evidence="11" type="ORF">J7I42_30060</name>
</gene>
<sequence>MLSLLALAIAPGAAITIYIYSRDKYDREPLKPLLISFLLGMVATAPAILIQTLLKPVLFLHFPDFDIWYYFLLSFIIVACSEEGSKFLMLRSYAYRNQAFNEPFDGIIYSVMISMGFATLENIGYVLNYGFKTGIIRMFLSVPSHAAFAVLIGYHVGLAKFDAPHAIKHIVKGFLLAVFFHGAFDFFLLLQGSSQVKKYIPNWSLIACALVAWYIAIRMSVKSIKLHQELSRLQHIKNNEAFPEEV</sequence>
<feature type="transmembrane region" description="Helical" evidence="10">
    <location>
        <begin position="139"/>
        <end position="158"/>
    </location>
</feature>
<keyword evidence="12" id="KW-1185">Reference proteome</keyword>
<dbReference type="Pfam" id="PF13367">
    <property type="entry name" value="PrsW-protease"/>
    <property type="match status" value="1"/>
</dbReference>
<feature type="transmembrane region" description="Helical" evidence="10">
    <location>
        <begin position="6"/>
        <end position="21"/>
    </location>
</feature>
<evidence type="ECO:0000256" key="4">
    <source>
        <dbReference type="ARBA" id="ARBA00022475"/>
    </source>
</evidence>
<keyword evidence="4" id="KW-1003">Cell membrane</keyword>
<keyword evidence="8 10" id="KW-1133">Transmembrane helix</keyword>
<evidence type="ECO:0000256" key="5">
    <source>
        <dbReference type="ARBA" id="ARBA00022670"/>
    </source>
</evidence>
<accession>A0ABS3Z337</accession>
<dbReference type="PANTHER" id="PTHR36844">
    <property type="entry name" value="PROTEASE PRSW"/>
    <property type="match status" value="1"/>
</dbReference>
<feature type="transmembrane region" description="Helical" evidence="10">
    <location>
        <begin position="67"/>
        <end position="85"/>
    </location>
</feature>
<organism evidence="11 12">
    <name type="scientific">Niastella soli</name>
    <dbReference type="NCBI Taxonomy" id="2821487"/>
    <lineage>
        <taxon>Bacteria</taxon>
        <taxon>Pseudomonadati</taxon>
        <taxon>Bacteroidota</taxon>
        <taxon>Chitinophagia</taxon>
        <taxon>Chitinophagales</taxon>
        <taxon>Chitinophagaceae</taxon>
        <taxon>Niastella</taxon>
    </lineage>
</organism>
<comment type="similarity">
    <text evidence="2">Belongs to the protease PrsW family.</text>
</comment>
<feature type="transmembrane region" description="Helical" evidence="10">
    <location>
        <begin position="33"/>
        <end position="55"/>
    </location>
</feature>
<proteinExistence type="inferred from homology"/>
<protein>
    <recommendedName>
        <fullName evidence="3">Protease PrsW</fullName>
    </recommendedName>
</protein>
<dbReference type="InterPro" id="IPR026898">
    <property type="entry name" value="PrsW"/>
</dbReference>
<evidence type="ECO:0000256" key="7">
    <source>
        <dbReference type="ARBA" id="ARBA00022801"/>
    </source>
</evidence>
<keyword evidence="6 10" id="KW-0812">Transmembrane</keyword>